<dbReference type="Proteomes" id="UP001199260">
    <property type="component" value="Unassembled WGS sequence"/>
</dbReference>
<reference evidence="1 2" key="1">
    <citation type="submission" date="2021-11" db="EMBL/GenBank/DDBJ databases">
        <title>Genome sequence.</title>
        <authorList>
            <person name="Sun Q."/>
        </authorList>
    </citation>
    <scope>NUCLEOTIDE SEQUENCE [LARGE SCALE GENOMIC DNA]</scope>
    <source>
        <strain evidence="1 2">KCTC 12005</strain>
    </source>
</reference>
<protein>
    <submittedName>
        <fullName evidence="1">Uncharacterized protein</fullName>
    </submittedName>
</protein>
<proteinExistence type="predicted"/>
<organism evidence="1 2">
    <name type="scientific">Comamonas koreensis</name>
    <dbReference type="NCBI Taxonomy" id="160825"/>
    <lineage>
        <taxon>Bacteria</taxon>
        <taxon>Pseudomonadati</taxon>
        <taxon>Pseudomonadota</taxon>
        <taxon>Betaproteobacteria</taxon>
        <taxon>Burkholderiales</taxon>
        <taxon>Comamonadaceae</taxon>
        <taxon>Comamonas</taxon>
    </lineage>
</organism>
<dbReference type="AlphaFoldDB" id="A0AAW4XT55"/>
<evidence type="ECO:0000313" key="1">
    <source>
        <dbReference type="EMBL" id="MCD2164295.1"/>
    </source>
</evidence>
<name>A0AAW4XT55_9BURK</name>
<gene>
    <name evidence="1" type="ORF">LPW39_03990</name>
</gene>
<dbReference type="EMBL" id="JAJNCT010000005">
    <property type="protein sequence ID" value="MCD2164295.1"/>
    <property type="molecule type" value="Genomic_DNA"/>
</dbReference>
<accession>A0AAW4XT55</accession>
<keyword evidence="2" id="KW-1185">Reference proteome</keyword>
<sequence length="115" mass="12335">MSLRRKIALWLCPELGGPAVEPILPFPHAQHKGSAEAWASNLGAIADLCRGSAIHAGERIIPSADNKALIQSLKASQHAHDELWKAEVLDLLRLLNATLTSVTEGGNAMKVTILK</sequence>
<comment type="caution">
    <text evidence="1">The sequence shown here is derived from an EMBL/GenBank/DDBJ whole genome shotgun (WGS) entry which is preliminary data.</text>
</comment>
<evidence type="ECO:0000313" key="2">
    <source>
        <dbReference type="Proteomes" id="UP001199260"/>
    </source>
</evidence>
<dbReference type="RefSeq" id="WP_230771523.1">
    <property type="nucleotide sequence ID" value="NZ_JAJNCT010000005.1"/>
</dbReference>